<dbReference type="Pfam" id="PF00106">
    <property type="entry name" value="adh_short"/>
    <property type="match status" value="1"/>
</dbReference>
<dbReference type="GO" id="GO:0016020">
    <property type="term" value="C:membrane"/>
    <property type="evidence" value="ECO:0007669"/>
    <property type="project" value="TreeGrafter"/>
</dbReference>
<evidence type="ECO:0000256" key="2">
    <source>
        <dbReference type="ARBA" id="ARBA00023002"/>
    </source>
</evidence>
<dbReference type="SUPFAM" id="SSF51735">
    <property type="entry name" value="NAD(P)-binding Rossmann-fold domains"/>
    <property type="match status" value="1"/>
</dbReference>
<dbReference type="EMBL" id="FQUU01000017">
    <property type="protein sequence ID" value="SHF73914.1"/>
    <property type="molecule type" value="Genomic_DNA"/>
</dbReference>
<evidence type="ECO:0000256" key="3">
    <source>
        <dbReference type="RuleBase" id="RU000363"/>
    </source>
</evidence>
<dbReference type="OrthoDB" id="9775296at2"/>
<dbReference type="Proteomes" id="UP000184048">
    <property type="component" value="Unassembled WGS sequence"/>
</dbReference>
<dbReference type="AlphaFoldDB" id="A0A1M5E443"/>
<keyword evidence="5" id="KW-1185">Reference proteome</keyword>
<protein>
    <submittedName>
        <fullName evidence="4">Short-chain dehydrogenase</fullName>
    </submittedName>
</protein>
<evidence type="ECO:0000313" key="4">
    <source>
        <dbReference type="EMBL" id="SHF73914.1"/>
    </source>
</evidence>
<reference evidence="4 5" key="1">
    <citation type="submission" date="2016-11" db="EMBL/GenBank/DDBJ databases">
        <authorList>
            <person name="Jaros S."/>
            <person name="Januszkiewicz K."/>
            <person name="Wedrychowicz H."/>
        </authorList>
    </citation>
    <scope>NUCLEOTIDE SEQUENCE [LARGE SCALE GENOMIC DNA]</scope>
    <source>
        <strain evidence="4 5">DSM 18119</strain>
    </source>
</reference>
<dbReference type="InterPro" id="IPR036291">
    <property type="entry name" value="NAD(P)-bd_dom_sf"/>
</dbReference>
<dbReference type="STRING" id="1121884.SAMN02745131_03411"/>
<accession>A0A1M5E443</accession>
<dbReference type="CDD" id="cd05233">
    <property type="entry name" value="SDR_c"/>
    <property type="match status" value="1"/>
</dbReference>
<name>A0A1M5E443_9BACT</name>
<dbReference type="PANTHER" id="PTHR44196">
    <property type="entry name" value="DEHYDROGENASE/REDUCTASE SDR FAMILY MEMBER 7B"/>
    <property type="match status" value="1"/>
</dbReference>
<organism evidence="4 5">
    <name type="scientific">Flavisolibacter ginsengisoli DSM 18119</name>
    <dbReference type="NCBI Taxonomy" id="1121884"/>
    <lineage>
        <taxon>Bacteria</taxon>
        <taxon>Pseudomonadati</taxon>
        <taxon>Bacteroidota</taxon>
        <taxon>Chitinophagia</taxon>
        <taxon>Chitinophagales</taxon>
        <taxon>Chitinophagaceae</taxon>
        <taxon>Flavisolibacter</taxon>
    </lineage>
</organism>
<dbReference type="PRINTS" id="PR00081">
    <property type="entry name" value="GDHRDH"/>
</dbReference>
<dbReference type="GO" id="GO:0016491">
    <property type="term" value="F:oxidoreductase activity"/>
    <property type="evidence" value="ECO:0007669"/>
    <property type="project" value="UniProtKB-KW"/>
</dbReference>
<dbReference type="Gene3D" id="3.40.50.720">
    <property type="entry name" value="NAD(P)-binding Rossmann-like Domain"/>
    <property type="match status" value="1"/>
</dbReference>
<evidence type="ECO:0000256" key="1">
    <source>
        <dbReference type="ARBA" id="ARBA00006484"/>
    </source>
</evidence>
<keyword evidence="2" id="KW-0560">Oxidoreductase</keyword>
<dbReference type="InterPro" id="IPR002347">
    <property type="entry name" value="SDR_fam"/>
</dbReference>
<gene>
    <name evidence="4" type="ORF">SAMN02745131_03411</name>
</gene>
<dbReference type="PANTHER" id="PTHR44196:SF1">
    <property type="entry name" value="DEHYDROGENASE_REDUCTASE SDR FAMILY MEMBER 7B"/>
    <property type="match status" value="1"/>
</dbReference>
<dbReference type="PRINTS" id="PR00080">
    <property type="entry name" value="SDRFAMILY"/>
</dbReference>
<dbReference type="RefSeq" id="WP_072836546.1">
    <property type="nucleotide sequence ID" value="NZ_FQUU01000017.1"/>
</dbReference>
<dbReference type="PROSITE" id="PS00061">
    <property type="entry name" value="ADH_SHORT"/>
    <property type="match status" value="1"/>
</dbReference>
<proteinExistence type="inferred from homology"/>
<comment type="similarity">
    <text evidence="1 3">Belongs to the short-chain dehydrogenases/reductases (SDR) family.</text>
</comment>
<evidence type="ECO:0000313" key="5">
    <source>
        <dbReference type="Proteomes" id="UP000184048"/>
    </source>
</evidence>
<sequence>MNAVITGASRGIGKEVARIFALHGYDLYLCSQNEESLLKTIEELEMLYPNISINGQALDLGKKQNAQLFAEWLLNQAGAVDVLVNNVGTFIQGNVSDEPDGALEKMLEVNLYSAYHTTRALLPRMIAAEQGHIFNICSIASLAAYPGGGAYSISKYALLGFTKNLRQEMKFHGIKVTAVIPGAVYTDSWKGSGVPHERIMEAQDIAKLIYNATQLSPQAVVEEIVVRPQMGDL</sequence>
<dbReference type="InterPro" id="IPR020904">
    <property type="entry name" value="Sc_DH/Rdtase_CS"/>
</dbReference>